<organism evidence="1 2">
    <name type="scientific">Pseudomonas poae</name>
    <dbReference type="NCBI Taxonomy" id="200451"/>
    <lineage>
        <taxon>Bacteria</taxon>
        <taxon>Pseudomonadati</taxon>
        <taxon>Pseudomonadota</taxon>
        <taxon>Gammaproteobacteria</taxon>
        <taxon>Pseudomonadales</taxon>
        <taxon>Pseudomonadaceae</taxon>
        <taxon>Pseudomonas</taxon>
    </lineage>
</organism>
<gene>
    <name evidence="1" type="ORF">IMF22_20175</name>
</gene>
<dbReference type="EMBL" id="CP063073">
    <property type="protein sequence ID" value="QOQ73808.1"/>
    <property type="molecule type" value="Genomic_DNA"/>
</dbReference>
<dbReference type="RefSeq" id="WP_197625464.1">
    <property type="nucleotide sequence ID" value="NZ_CP063073.1"/>
</dbReference>
<evidence type="ECO:0000313" key="1">
    <source>
        <dbReference type="EMBL" id="QOQ73808.1"/>
    </source>
</evidence>
<dbReference type="Proteomes" id="UP000594923">
    <property type="component" value="Chromosome"/>
</dbReference>
<evidence type="ECO:0000313" key="2">
    <source>
        <dbReference type="Proteomes" id="UP000594923"/>
    </source>
</evidence>
<dbReference type="AlphaFoldDB" id="A0A7M1KDA8"/>
<protein>
    <submittedName>
        <fullName evidence="1">Uncharacterized protein</fullName>
    </submittedName>
</protein>
<accession>A0A7M1KDA8</accession>
<sequence>MSKILKLREWLTVEEAARRLTISSQEEVSEADLLRLALDGHLTLSVHFVNHAKARPVTIEPLDGELSSASIREESEDFFRAHPQLEKSDVQLTDLQNFIRRFRGDLLPDGKRVLIYEGDGQRPVTLEGVWDLLMLGAESLDVEHAYQYLTGGVPVELVCLGGPLVASPDRSQCFQLLDSYKREARPSASTKPGGNALSRESVEAMGRMDEILGSLPGLSPPEKRTLEWDYETVWHPAAGLPKDHTLVVRSAELRNLERKLLEPDVEMDGGAGAEKPLHPSERRSVAQIIATLAAEAGLDLSAPYAADETLRAMAATLGVELPSSPETVVKFLKLAAPYLAKQ</sequence>
<proteinExistence type="predicted"/>
<name>A0A7M1KDA8_9PSED</name>
<reference evidence="1 2" key="1">
    <citation type="submission" date="2020-10" db="EMBL/GenBank/DDBJ databases">
        <title>High quality whole genome sequence of Pseudomonas poae PMA22.</title>
        <authorList>
            <person name="Hernandez J.G."/>
            <person name="Rodriguez P."/>
            <person name="Cuevas C."/>
            <person name="de la Calle F."/>
            <person name="Galan B."/>
            <person name="Garcia J.L."/>
        </authorList>
    </citation>
    <scope>NUCLEOTIDE SEQUENCE [LARGE SCALE GENOMIC DNA]</scope>
    <source>
        <strain evidence="1 2">PMA22</strain>
    </source>
</reference>